<evidence type="ECO:0000313" key="3">
    <source>
        <dbReference type="Proteomes" id="UP001365542"/>
    </source>
</evidence>
<evidence type="ECO:0000256" key="1">
    <source>
        <dbReference type="SAM" id="MobiDB-lite"/>
    </source>
</evidence>
<evidence type="ECO:0000313" key="2">
    <source>
        <dbReference type="EMBL" id="KAK6538429.1"/>
    </source>
</evidence>
<accession>A0AAV9X9M4</accession>
<name>A0AAV9X9M4_9PEZI</name>
<reference evidence="2 3" key="1">
    <citation type="submission" date="2019-10" db="EMBL/GenBank/DDBJ databases">
        <authorList>
            <person name="Palmer J.M."/>
        </authorList>
    </citation>
    <scope>NUCLEOTIDE SEQUENCE [LARGE SCALE GENOMIC DNA]</scope>
    <source>
        <strain evidence="2 3">TWF694</strain>
    </source>
</reference>
<dbReference type="AlphaFoldDB" id="A0AAV9X9M4"/>
<organism evidence="2 3">
    <name type="scientific">Orbilia ellipsospora</name>
    <dbReference type="NCBI Taxonomy" id="2528407"/>
    <lineage>
        <taxon>Eukaryota</taxon>
        <taxon>Fungi</taxon>
        <taxon>Dikarya</taxon>
        <taxon>Ascomycota</taxon>
        <taxon>Pezizomycotina</taxon>
        <taxon>Orbiliomycetes</taxon>
        <taxon>Orbiliales</taxon>
        <taxon>Orbiliaceae</taxon>
        <taxon>Orbilia</taxon>
    </lineage>
</organism>
<keyword evidence="3" id="KW-1185">Reference proteome</keyword>
<dbReference type="EMBL" id="JAVHJO010000007">
    <property type="protein sequence ID" value="KAK6538429.1"/>
    <property type="molecule type" value="Genomic_DNA"/>
</dbReference>
<dbReference type="Proteomes" id="UP001365542">
    <property type="component" value="Unassembled WGS sequence"/>
</dbReference>
<comment type="caution">
    <text evidence="2">The sequence shown here is derived from an EMBL/GenBank/DDBJ whole genome shotgun (WGS) entry which is preliminary data.</text>
</comment>
<sequence length="59" mass="6416">MNFVANDRYSPSHADEKAEAQTGNLARISVTTVAADTSPYLPDSRKTMPTLCSPTYPNL</sequence>
<gene>
    <name evidence="2" type="ORF">TWF694_010014</name>
</gene>
<protein>
    <submittedName>
        <fullName evidence="2">Uncharacterized protein</fullName>
    </submittedName>
</protein>
<feature type="region of interest" description="Disordered" evidence="1">
    <location>
        <begin position="1"/>
        <end position="20"/>
    </location>
</feature>
<proteinExistence type="predicted"/>